<keyword evidence="2" id="KW-1185">Reference proteome</keyword>
<dbReference type="RefSeq" id="WP_224604428.1">
    <property type="nucleotide sequence ID" value="NZ_JAIQXV010000001.1"/>
</dbReference>
<sequence length="81" mass="9146">MPPIVNAWTQADRARMAEFTVALDALAREHGFRLESNLQVIEDVRSFPRLRLTFQQGDQPQAQAERALAAQAIRAHFANES</sequence>
<evidence type="ECO:0000313" key="2">
    <source>
        <dbReference type="Proteomes" id="UP001596317"/>
    </source>
</evidence>
<dbReference type="EMBL" id="JBHSWB010000001">
    <property type="protein sequence ID" value="MFC6659359.1"/>
    <property type="molecule type" value="Genomic_DNA"/>
</dbReference>
<accession>A0ABW1ZHY4</accession>
<comment type="caution">
    <text evidence="1">The sequence shown here is derived from an EMBL/GenBank/DDBJ whole genome shotgun (WGS) entry which is preliminary data.</text>
</comment>
<dbReference type="Proteomes" id="UP001596317">
    <property type="component" value="Unassembled WGS sequence"/>
</dbReference>
<gene>
    <name evidence="1" type="ORF">ACFP90_02475</name>
</gene>
<proteinExistence type="predicted"/>
<reference evidence="2" key="1">
    <citation type="journal article" date="2019" name="Int. J. Syst. Evol. Microbiol.">
        <title>The Global Catalogue of Microorganisms (GCM) 10K type strain sequencing project: providing services to taxonomists for standard genome sequencing and annotation.</title>
        <authorList>
            <consortium name="The Broad Institute Genomics Platform"/>
            <consortium name="The Broad Institute Genome Sequencing Center for Infectious Disease"/>
            <person name="Wu L."/>
            <person name="Ma J."/>
        </authorList>
    </citation>
    <scope>NUCLEOTIDE SEQUENCE [LARGE SCALE GENOMIC DNA]</scope>
    <source>
        <strain evidence="2">CCUG 63830</strain>
    </source>
</reference>
<evidence type="ECO:0000313" key="1">
    <source>
        <dbReference type="EMBL" id="MFC6659359.1"/>
    </source>
</evidence>
<protein>
    <submittedName>
        <fullName evidence="1">Uncharacterized protein</fullName>
    </submittedName>
</protein>
<organism evidence="1 2">
    <name type="scientific">Deinococcus multiflagellatus</name>
    <dbReference type="NCBI Taxonomy" id="1656887"/>
    <lineage>
        <taxon>Bacteria</taxon>
        <taxon>Thermotogati</taxon>
        <taxon>Deinococcota</taxon>
        <taxon>Deinococci</taxon>
        <taxon>Deinococcales</taxon>
        <taxon>Deinococcaceae</taxon>
        <taxon>Deinococcus</taxon>
    </lineage>
</organism>
<name>A0ABW1ZHY4_9DEIO</name>